<protein>
    <submittedName>
        <fullName evidence="1">Uncharacterized protein</fullName>
    </submittedName>
</protein>
<name>A0A015K7G7_RHIIW</name>
<dbReference type="OrthoDB" id="2440606at2759"/>
<evidence type="ECO:0000313" key="1">
    <source>
        <dbReference type="EMBL" id="EXX75485.1"/>
    </source>
</evidence>
<evidence type="ECO:0000313" key="2">
    <source>
        <dbReference type="Proteomes" id="UP000022910"/>
    </source>
</evidence>
<dbReference type="HOGENOM" id="CLU_3033589_0_0_1"/>
<comment type="caution">
    <text evidence="1">The sequence shown here is derived from an EMBL/GenBank/DDBJ whole genome shotgun (WGS) entry which is preliminary data.</text>
</comment>
<proteinExistence type="predicted"/>
<dbReference type="AlphaFoldDB" id="A0A015K7G7"/>
<gene>
    <name evidence="1" type="ORF">RirG_041480</name>
</gene>
<dbReference type="EMBL" id="JEMT01012408">
    <property type="protein sequence ID" value="EXX75485.1"/>
    <property type="molecule type" value="Genomic_DNA"/>
</dbReference>
<reference evidence="1 2" key="1">
    <citation type="submission" date="2014-02" db="EMBL/GenBank/DDBJ databases">
        <title>Single nucleus genome sequencing reveals high similarity among nuclei of an endomycorrhizal fungus.</title>
        <authorList>
            <person name="Lin K."/>
            <person name="Geurts R."/>
            <person name="Zhang Z."/>
            <person name="Limpens E."/>
            <person name="Saunders D.G."/>
            <person name="Mu D."/>
            <person name="Pang E."/>
            <person name="Cao H."/>
            <person name="Cha H."/>
            <person name="Lin T."/>
            <person name="Zhou Q."/>
            <person name="Shang Y."/>
            <person name="Li Y."/>
            <person name="Ivanov S."/>
            <person name="Sharma T."/>
            <person name="Velzen R.V."/>
            <person name="Ruijter N.D."/>
            <person name="Aanen D.K."/>
            <person name="Win J."/>
            <person name="Kamoun S."/>
            <person name="Bisseling T."/>
            <person name="Huang S."/>
        </authorList>
    </citation>
    <scope>NUCLEOTIDE SEQUENCE [LARGE SCALE GENOMIC DNA]</scope>
    <source>
        <strain evidence="2">DAOM197198w</strain>
    </source>
</reference>
<accession>A0A015K7G7</accession>
<keyword evidence="2" id="KW-1185">Reference proteome</keyword>
<dbReference type="Proteomes" id="UP000022910">
    <property type="component" value="Unassembled WGS sequence"/>
</dbReference>
<sequence>MNFWKDVEKDRNAKEYEATLENLDVEFTIERTLEYNDYIREVGHRRRQVMATSVI</sequence>
<organism evidence="1 2">
    <name type="scientific">Rhizophagus irregularis (strain DAOM 197198w)</name>
    <name type="common">Glomus intraradices</name>
    <dbReference type="NCBI Taxonomy" id="1432141"/>
    <lineage>
        <taxon>Eukaryota</taxon>
        <taxon>Fungi</taxon>
        <taxon>Fungi incertae sedis</taxon>
        <taxon>Mucoromycota</taxon>
        <taxon>Glomeromycotina</taxon>
        <taxon>Glomeromycetes</taxon>
        <taxon>Glomerales</taxon>
        <taxon>Glomeraceae</taxon>
        <taxon>Rhizophagus</taxon>
    </lineage>
</organism>